<dbReference type="InterPro" id="IPR012677">
    <property type="entry name" value="Nucleotide-bd_a/b_plait_sf"/>
</dbReference>
<dbReference type="GO" id="GO:0003723">
    <property type="term" value="F:RNA binding"/>
    <property type="evidence" value="ECO:0007669"/>
    <property type="project" value="UniProtKB-UniRule"/>
</dbReference>
<gene>
    <name evidence="4" type="ORF">GPECTOR_9g525</name>
</gene>
<proteinExistence type="predicted"/>
<dbReference type="PROSITE" id="PS50102">
    <property type="entry name" value="RRM"/>
    <property type="match status" value="1"/>
</dbReference>
<evidence type="ECO:0000256" key="1">
    <source>
        <dbReference type="PROSITE-ProRule" id="PRU00176"/>
    </source>
</evidence>
<dbReference type="STRING" id="33097.A0A150GRP0"/>
<evidence type="ECO:0000313" key="5">
    <source>
        <dbReference type="Proteomes" id="UP000075714"/>
    </source>
</evidence>
<keyword evidence="5" id="KW-1185">Reference proteome</keyword>
<dbReference type="SMART" id="SM00360">
    <property type="entry name" value="RRM"/>
    <property type="match status" value="1"/>
</dbReference>
<protein>
    <recommendedName>
        <fullName evidence="3">RRM domain-containing protein</fullName>
    </recommendedName>
</protein>
<evidence type="ECO:0000313" key="4">
    <source>
        <dbReference type="EMBL" id="KXZ52481.1"/>
    </source>
</evidence>
<evidence type="ECO:0000259" key="3">
    <source>
        <dbReference type="PROSITE" id="PS50102"/>
    </source>
</evidence>
<accession>A0A150GRP0</accession>
<organism evidence="4 5">
    <name type="scientific">Gonium pectorale</name>
    <name type="common">Green alga</name>
    <dbReference type="NCBI Taxonomy" id="33097"/>
    <lineage>
        <taxon>Eukaryota</taxon>
        <taxon>Viridiplantae</taxon>
        <taxon>Chlorophyta</taxon>
        <taxon>core chlorophytes</taxon>
        <taxon>Chlorophyceae</taxon>
        <taxon>CS clade</taxon>
        <taxon>Chlamydomonadales</taxon>
        <taxon>Volvocaceae</taxon>
        <taxon>Gonium</taxon>
    </lineage>
</organism>
<dbReference type="PANTHER" id="PTHR15241:SF304">
    <property type="entry name" value="RRM DOMAIN-CONTAINING PROTEIN"/>
    <property type="match status" value="1"/>
</dbReference>
<dbReference type="InterPro" id="IPR000504">
    <property type="entry name" value="RRM_dom"/>
</dbReference>
<keyword evidence="1" id="KW-0694">RNA-binding</keyword>
<feature type="compositionally biased region" description="Polar residues" evidence="2">
    <location>
        <begin position="250"/>
        <end position="260"/>
    </location>
</feature>
<name>A0A150GRP0_GONPE</name>
<dbReference type="Proteomes" id="UP000075714">
    <property type="component" value="Unassembled WGS sequence"/>
</dbReference>
<dbReference type="OrthoDB" id="439808at2759"/>
<feature type="region of interest" description="Disordered" evidence="2">
    <location>
        <begin position="250"/>
        <end position="289"/>
    </location>
</feature>
<comment type="caution">
    <text evidence="4">The sequence shown here is derived from an EMBL/GenBank/DDBJ whole genome shotgun (WGS) entry which is preliminary data.</text>
</comment>
<dbReference type="Pfam" id="PF00076">
    <property type="entry name" value="RRM_1"/>
    <property type="match status" value="1"/>
</dbReference>
<dbReference type="CDD" id="cd00590">
    <property type="entry name" value="RRM_SF"/>
    <property type="match status" value="1"/>
</dbReference>
<dbReference type="PANTHER" id="PTHR15241">
    <property type="entry name" value="TRANSFORMER-2-RELATED"/>
    <property type="match status" value="1"/>
</dbReference>
<dbReference type="Gene3D" id="3.30.70.330">
    <property type="match status" value="1"/>
</dbReference>
<sequence>MSRNATPQSSTQHDLKHALLAPDRALFAKGLAKGCTSAHLQAIFSAFGTVTDCQIARHRSGRSAGFAIVTFARHEEAVAAMKSVDNLLFMGRRLSVKWFSPERAMEGNQGLDVLNMQTLQSMLHLSQLQPVDLMAQLAAMLDAPRQVPAPNPHVAAWLDNFSLARESPLAPGSELAAQPSPIDVFDLSALSLADLPGPALGAAGPQPGFSTNPATPTSLDASDGAVYVSTVAAPDATGLANSRLSKWCSSAPGSTAAGPNSTAASTADDAASDTASVHASEDSSAANSTHLPRISCGAASSSEGPCSGAAAPLPKADGPLTSGATAPVACPAGPSSLDGPEAFLARMQPTAGAMAAPRPVGMSSDPGSRLSTADCITAPPSVFPGAPALPPLRINAFQHQHQAHLPRTAPAGAPRPAAAGPFGSCGGMSPDAMRLQAALAEQARNTAHLQMADALQKLAAAQNALAALNGGGAGLGMPMGMPAAAALPPHAAAQRMAMPGMVGHPYMAAAAPQMGPAADLNTLLLLQNAAAAGINRPFY</sequence>
<dbReference type="SUPFAM" id="SSF54928">
    <property type="entry name" value="RNA-binding domain, RBD"/>
    <property type="match status" value="1"/>
</dbReference>
<feature type="domain" description="RRM" evidence="3">
    <location>
        <begin position="24"/>
        <end position="101"/>
    </location>
</feature>
<dbReference type="AlphaFoldDB" id="A0A150GRP0"/>
<reference evidence="5" key="1">
    <citation type="journal article" date="2016" name="Nat. Commun.">
        <title>The Gonium pectorale genome demonstrates co-option of cell cycle regulation during the evolution of multicellularity.</title>
        <authorList>
            <person name="Hanschen E.R."/>
            <person name="Marriage T.N."/>
            <person name="Ferris P.J."/>
            <person name="Hamaji T."/>
            <person name="Toyoda A."/>
            <person name="Fujiyama A."/>
            <person name="Neme R."/>
            <person name="Noguchi H."/>
            <person name="Minakuchi Y."/>
            <person name="Suzuki M."/>
            <person name="Kawai-Toyooka H."/>
            <person name="Smith D.R."/>
            <person name="Sparks H."/>
            <person name="Anderson J."/>
            <person name="Bakaric R."/>
            <person name="Luria V."/>
            <person name="Karger A."/>
            <person name="Kirschner M.W."/>
            <person name="Durand P.M."/>
            <person name="Michod R.E."/>
            <person name="Nozaki H."/>
            <person name="Olson B.J."/>
        </authorList>
    </citation>
    <scope>NUCLEOTIDE SEQUENCE [LARGE SCALE GENOMIC DNA]</scope>
    <source>
        <strain evidence="5">NIES-2863</strain>
    </source>
</reference>
<dbReference type="InterPro" id="IPR035979">
    <property type="entry name" value="RBD_domain_sf"/>
</dbReference>
<feature type="compositionally biased region" description="Low complexity" evidence="2">
    <location>
        <begin position="261"/>
        <end position="276"/>
    </location>
</feature>
<evidence type="ECO:0000256" key="2">
    <source>
        <dbReference type="SAM" id="MobiDB-lite"/>
    </source>
</evidence>
<dbReference type="EMBL" id="LSYV01000010">
    <property type="protein sequence ID" value="KXZ52481.1"/>
    <property type="molecule type" value="Genomic_DNA"/>
</dbReference>